<dbReference type="PROSITE" id="PS51375">
    <property type="entry name" value="PPR"/>
    <property type="match status" value="7"/>
</dbReference>
<evidence type="ECO:0000313" key="4">
    <source>
        <dbReference type="EMBL" id="PQQ20763.1"/>
    </source>
</evidence>
<feature type="repeat" description="PPR" evidence="3">
    <location>
        <begin position="311"/>
        <end position="345"/>
    </location>
</feature>
<dbReference type="InterPro" id="IPR011990">
    <property type="entry name" value="TPR-like_helical_dom_sf"/>
</dbReference>
<dbReference type="Pfam" id="PF13041">
    <property type="entry name" value="PPR_2"/>
    <property type="match status" value="2"/>
</dbReference>
<dbReference type="Gene3D" id="1.25.40.10">
    <property type="entry name" value="Tetratricopeptide repeat domain"/>
    <property type="match status" value="3"/>
</dbReference>
<feature type="repeat" description="PPR" evidence="3">
    <location>
        <begin position="346"/>
        <end position="380"/>
    </location>
</feature>
<dbReference type="Proteomes" id="UP000250321">
    <property type="component" value="Unassembled WGS sequence"/>
</dbReference>
<evidence type="ECO:0000256" key="2">
    <source>
        <dbReference type="ARBA" id="ARBA00022737"/>
    </source>
</evidence>
<dbReference type="PANTHER" id="PTHR47447:SF28">
    <property type="entry name" value="PENTACOTRIPEPTIDE-REPEAT REGION OF PRORP DOMAIN-CONTAINING PROTEIN"/>
    <property type="match status" value="1"/>
</dbReference>
<dbReference type="NCBIfam" id="TIGR00756">
    <property type="entry name" value="PPR"/>
    <property type="match status" value="7"/>
</dbReference>
<accession>A0A314ZQX7</accession>
<comment type="caution">
    <text evidence="4">The sequence shown here is derived from an EMBL/GenBank/DDBJ whole genome shotgun (WGS) entry which is preliminary data.</text>
</comment>
<name>A0A314ZQX7_PRUYE</name>
<comment type="similarity">
    <text evidence="1">Belongs to the PPR family. P subfamily.</text>
</comment>
<proteinExistence type="inferred from homology"/>
<evidence type="ECO:0000256" key="3">
    <source>
        <dbReference type="PROSITE-ProRule" id="PRU00708"/>
    </source>
</evidence>
<feature type="repeat" description="PPR" evidence="3">
    <location>
        <begin position="416"/>
        <end position="450"/>
    </location>
</feature>
<reference evidence="4 5" key="1">
    <citation type="submission" date="2018-02" db="EMBL/GenBank/DDBJ databases">
        <title>Draft genome of wild Prunus yedoensis var. nudiflora.</title>
        <authorList>
            <person name="Baek S."/>
            <person name="Kim J.-H."/>
            <person name="Choi K."/>
            <person name="Kim G.-B."/>
            <person name="Cho A."/>
            <person name="Jang H."/>
            <person name="Shin C.-H."/>
            <person name="Yu H.-J."/>
            <person name="Mun J.-H."/>
        </authorList>
    </citation>
    <scope>NUCLEOTIDE SEQUENCE [LARGE SCALE GENOMIC DNA]</scope>
    <source>
        <strain evidence="5">cv. Jeju island</strain>
        <tissue evidence="4">Leaf</tissue>
    </source>
</reference>
<gene>
    <name evidence="4" type="ORF">Pyn_26359</name>
</gene>
<feature type="repeat" description="PPR" evidence="3">
    <location>
        <begin position="241"/>
        <end position="275"/>
    </location>
</feature>
<keyword evidence="5" id="KW-1185">Reference proteome</keyword>
<evidence type="ECO:0000256" key="1">
    <source>
        <dbReference type="ARBA" id="ARBA00007626"/>
    </source>
</evidence>
<dbReference type="Pfam" id="PF13812">
    <property type="entry name" value="PPR_3"/>
    <property type="match status" value="1"/>
</dbReference>
<evidence type="ECO:0000313" key="5">
    <source>
        <dbReference type="Proteomes" id="UP000250321"/>
    </source>
</evidence>
<dbReference type="OrthoDB" id="185373at2759"/>
<dbReference type="AlphaFoldDB" id="A0A314ZQX7"/>
<feature type="repeat" description="PPR" evidence="3">
    <location>
        <begin position="451"/>
        <end position="485"/>
    </location>
</feature>
<feature type="repeat" description="PPR" evidence="3">
    <location>
        <begin position="276"/>
        <end position="310"/>
    </location>
</feature>
<sequence>MNKFPFRQFSSLPNSIAKEPPFTNPTTCGKFGKRNWNPLPIPHRTIPEPKGQDLDFVNVANSHLIHSDWAKLNSLSNGLTAFRVKHIRLKLKQDYVLSLEFFNWVAAQNPTSLTLETHSMILHILTKYRKFKSAESILRKVLVSGSIDLPSKLFEAILYSYRLCDSSLCVFDSLFKTFAHMKKFRNATNTFCQMKDYGFFPTVESCNAYLSSLLDLHRDRFEADIALVFYREMQRCRISPNVYTLNMVISAYCKLGKLENAVEVLEKMDSMGFSPTVVSYNTLIAGHCDKGLLSSALKFKNLMAKNGLHPNVVTFNSLIDGFCKEGKLKEANRIFSEMKAVYVAPDTITYNTLIKGYSQEGNSEMGNSLFEEMSRNQVNATIVTYNALILGLCKDGKTKKAAYLVKELDRKRFLPNASTFSALIEGQCVRKNSDHAFKLCKSMIRSGYQPDEHTFKMLISIFCSNRDFDGAVEVLKEMLERSVALDSSILYDLCLGLCRCGNEKMVKLLCSEMEARRLIPQGFDMAKIISPVVVEENCTFGNNMKRCTLFSLYISKRRFWMRIIT</sequence>
<feature type="repeat" description="PPR" evidence="3">
    <location>
        <begin position="381"/>
        <end position="415"/>
    </location>
</feature>
<protein>
    <submittedName>
        <fullName evidence="4">Pentatricopeptide repeat-containing protein</fullName>
    </submittedName>
</protein>
<dbReference type="InterPro" id="IPR002885">
    <property type="entry name" value="PPR_rpt"/>
</dbReference>
<dbReference type="SUPFAM" id="SSF81901">
    <property type="entry name" value="HCP-like"/>
    <property type="match status" value="1"/>
</dbReference>
<keyword evidence="2" id="KW-0677">Repeat</keyword>
<organism evidence="4 5">
    <name type="scientific">Prunus yedoensis var. nudiflora</name>
    <dbReference type="NCBI Taxonomy" id="2094558"/>
    <lineage>
        <taxon>Eukaryota</taxon>
        <taxon>Viridiplantae</taxon>
        <taxon>Streptophyta</taxon>
        <taxon>Embryophyta</taxon>
        <taxon>Tracheophyta</taxon>
        <taxon>Spermatophyta</taxon>
        <taxon>Magnoliopsida</taxon>
        <taxon>eudicotyledons</taxon>
        <taxon>Gunneridae</taxon>
        <taxon>Pentapetalae</taxon>
        <taxon>rosids</taxon>
        <taxon>fabids</taxon>
        <taxon>Rosales</taxon>
        <taxon>Rosaceae</taxon>
        <taxon>Amygdaloideae</taxon>
        <taxon>Amygdaleae</taxon>
        <taxon>Prunus</taxon>
    </lineage>
</organism>
<dbReference type="Pfam" id="PF12854">
    <property type="entry name" value="PPR_1"/>
    <property type="match status" value="1"/>
</dbReference>
<dbReference type="EMBL" id="PJQY01000027">
    <property type="protein sequence ID" value="PQQ20763.1"/>
    <property type="molecule type" value="Genomic_DNA"/>
</dbReference>
<dbReference type="PANTHER" id="PTHR47447">
    <property type="entry name" value="OS03G0856100 PROTEIN"/>
    <property type="match status" value="1"/>
</dbReference>